<organism evidence="1 2">
    <name type="scientific">Chaetoceros tenuissimus</name>
    <dbReference type="NCBI Taxonomy" id="426638"/>
    <lineage>
        <taxon>Eukaryota</taxon>
        <taxon>Sar</taxon>
        <taxon>Stramenopiles</taxon>
        <taxon>Ochrophyta</taxon>
        <taxon>Bacillariophyta</taxon>
        <taxon>Coscinodiscophyceae</taxon>
        <taxon>Chaetocerotophycidae</taxon>
        <taxon>Chaetocerotales</taxon>
        <taxon>Chaetocerotaceae</taxon>
        <taxon>Chaetoceros</taxon>
    </lineage>
</organism>
<sequence length="242" mass="28082">MQHMIELQAGLRRPVSGHYPIFTMKDNAEERGIADFHTAATIRHPCSRFISAFRYLKSDLCNEGNKKQREKIGLNDAESVDEYVQYLEAIQWNNVFGHFKPQYPWIMNQDQTAVDVDNFLCNEQWDEGIHRIKSIVGVEEIDTRRLLNYRGLGSSSDHFLQNKHEKCKDLKPETRAAIERFYAMDYCLFGYDELPPEEDDVCIGTNNNAESLTKRFQDCEEKLNQGPYVISYAGRLVKISES</sequence>
<keyword evidence="2" id="KW-1185">Reference proteome</keyword>
<dbReference type="GO" id="GO:0008146">
    <property type="term" value="F:sulfotransferase activity"/>
    <property type="evidence" value="ECO:0007669"/>
    <property type="project" value="InterPro"/>
</dbReference>
<dbReference type="EMBL" id="BLLK01000075">
    <property type="protein sequence ID" value="GFH61831.1"/>
    <property type="molecule type" value="Genomic_DNA"/>
</dbReference>
<accession>A0AAD3HFX1</accession>
<reference evidence="1 2" key="1">
    <citation type="journal article" date="2021" name="Sci. Rep.">
        <title>The genome of the diatom Chaetoceros tenuissimus carries an ancient integrated fragment of an extant virus.</title>
        <authorList>
            <person name="Hongo Y."/>
            <person name="Kimura K."/>
            <person name="Takaki Y."/>
            <person name="Yoshida Y."/>
            <person name="Baba S."/>
            <person name="Kobayashi G."/>
            <person name="Nagasaki K."/>
            <person name="Hano T."/>
            <person name="Tomaru Y."/>
        </authorList>
    </citation>
    <scope>NUCLEOTIDE SEQUENCE [LARGE SCALE GENOMIC DNA]</scope>
    <source>
        <strain evidence="1 2">NIES-3715</strain>
    </source>
</reference>
<dbReference type="Gene3D" id="3.40.50.300">
    <property type="entry name" value="P-loop containing nucleotide triphosphate hydrolases"/>
    <property type="match status" value="1"/>
</dbReference>
<name>A0AAD3HFX1_9STRA</name>
<proteinExistence type="predicted"/>
<evidence type="ECO:0000313" key="1">
    <source>
        <dbReference type="EMBL" id="GFH61831.1"/>
    </source>
</evidence>
<gene>
    <name evidence="1" type="ORF">CTEN210_18307</name>
</gene>
<dbReference type="Pfam" id="PF03567">
    <property type="entry name" value="Sulfotransfer_2"/>
    <property type="match status" value="1"/>
</dbReference>
<dbReference type="GO" id="GO:0016020">
    <property type="term" value="C:membrane"/>
    <property type="evidence" value="ECO:0007669"/>
    <property type="project" value="InterPro"/>
</dbReference>
<comment type="caution">
    <text evidence="1">The sequence shown here is derived from an EMBL/GenBank/DDBJ whole genome shotgun (WGS) entry which is preliminary data.</text>
</comment>
<dbReference type="Proteomes" id="UP001054902">
    <property type="component" value="Unassembled WGS sequence"/>
</dbReference>
<protein>
    <submittedName>
        <fullName evidence="1">Uncharacterized protein</fullName>
    </submittedName>
</protein>
<evidence type="ECO:0000313" key="2">
    <source>
        <dbReference type="Proteomes" id="UP001054902"/>
    </source>
</evidence>
<dbReference type="InterPro" id="IPR005331">
    <property type="entry name" value="Sulfotransferase"/>
</dbReference>
<dbReference type="AlphaFoldDB" id="A0AAD3HFX1"/>
<dbReference type="InterPro" id="IPR027417">
    <property type="entry name" value="P-loop_NTPase"/>
</dbReference>